<keyword evidence="2" id="KW-0879">Wnt signaling pathway</keyword>
<dbReference type="OrthoDB" id="5918429at2759"/>
<dbReference type="GO" id="GO:0005881">
    <property type="term" value="C:cytoplasmic microtubule"/>
    <property type="evidence" value="ECO:0007669"/>
    <property type="project" value="TreeGrafter"/>
</dbReference>
<dbReference type="InterPro" id="IPR016024">
    <property type="entry name" value="ARM-type_fold"/>
</dbReference>
<dbReference type="GO" id="GO:0016055">
    <property type="term" value="P:Wnt signaling pathway"/>
    <property type="evidence" value="ECO:0007669"/>
    <property type="project" value="UniProtKB-KW"/>
</dbReference>
<evidence type="ECO:0000313" key="7">
    <source>
        <dbReference type="WBParaSite" id="DME_0000413501-mRNA-1"/>
    </source>
</evidence>
<sequence>MVGDLESRIDELLNSLRFSTMRNRPPQESDGSRLKAFHHRLKSLVAEEFDDYKYITRSDFIFLSSITKYFGNSILKRRRLKHILPAVICVREQLLFLRKCLHSSNIVSTSQYISKMHVALTAIMKESFQEDCRKAAIVLGALDVVAETLVLDIEYFGTKCNQENRVIRKLVASCLTNLTYGNLMCKRKLCAYPNFIENVIKVIAESHYLAQVYAGLLRNLSWMADSEMSAALLSTVSPLAHASVAAFKFGEMKCLCSSLAALWNLASHSKENKKALCDEPDFLESLIEIMGADSQQTALLESATGIFKYSTMYLVAAGVEQYLSVNLRYRLVFCLVNLLNSPSFTIIGNGLGIMMQLLAKDQQLRLHLRLNQKAMQYLNHLRNSAREDIRNPVKAILNYINSSELNEMVDRPHSAHQYCKPCSMQHLSQQCRHHVPQSYSAQDAGHPHPAQAFAQYSTIPGFFNVEGMSSSYGGSTTSSPFLEPTRLLKLRSAQTHLHNLALNRVDCNDIFSLMEPNKSVSQNFTPREVADNFASLPLLKNSADLLKSTTGTKVNQSSSQTRNLIVDNELVDTELMKLNEPSYEIDESVRCTRCTSTQSLTSLLPADKSAWESVNNSAVNSNRLSPVSATDIPDSPTQCAASNDTEIVVKKEQHSGHDNVDPILKGSDTNQNVDQQLISNLDNVKLSTGNSSVNESGDYGIFSGKIDSELLIQSIEAAMPKKNPANDDFLALMIEKAQPKPNRMLSSLPNYSHAPTAKPIYDSSSSKAEDDDFLMQSIASVLPQNHRSGPELFLGNQSKKGRAMMGEVARPSKGPKQNAHATFTTSKCSSNKKIPQARVMPNAFLGTLPTKKETNSISISSSLILNAALQNSSLVESPETSEKIRDASTLRLHPNEESDTLSEDSYSKCEVDDEAVYSAIPIDVDQEIHAEQLLIDCNIIGVTSHKTKNATFQSLRFVFLIPFLLTPFFIANSIDIPKSQMIISGSSRLCKRFKKSGRNKQKELKESVICDISAEVSEKSGLSADTGEHRIQQPNNLSIIKGKIVQPRSNKSTHMKNNSASSKISNIPRNASKFVDIGGMQR</sequence>
<reference evidence="7" key="1">
    <citation type="submission" date="2016-04" db="UniProtKB">
        <authorList>
            <consortium name="WormBaseParasite"/>
        </authorList>
    </citation>
    <scope>IDENTIFICATION</scope>
</reference>
<dbReference type="GO" id="GO:0007399">
    <property type="term" value="P:nervous system development"/>
    <property type="evidence" value="ECO:0007669"/>
    <property type="project" value="TreeGrafter"/>
</dbReference>
<protein>
    <submittedName>
        <fullName evidence="7">BTB domain-containing protein</fullName>
    </submittedName>
</protein>
<dbReference type="GO" id="GO:0090090">
    <property type="term" value="P:negative regulation of canonical Wnt signaling pathway"/>
    <property type="evidence" value="ECO:0007669"/>
    <property type="project" value="TreeGrafter"/>
</dbReference>
<evidence type="ECO:0000256" key="3">
    <source>
        <dbReference type="SAM" id="MobiDB-lite"/>
    </source>
</evidence>
<evidence type="ECO:0000313" key="5">
    <source>
        <dbReference type="Proteomes" id="UP000038040"/>
    </source>
</evidence>
<reference evidence="4 6" key="2">
    <citation type="submission" date="2018-11" db="EMBL/GenBank/DDBJ databases">
        <authorList>
            <consortium name="Pathogen Informatics"/>
        </authorList>
    </citation>
    <scope>NUCLEOTIDE SEQUENCE [LARGE SCALE GENOMIC DNA]</scope>
</reference>
<dbReference type="Proteomes" id="UP000038040">
    <property type="component" value="Unplaced"/>
</dbReference>
<dbReference type="WBParaSite" id="DME_0000413501-mRNA-1">
    <property type="protein sequence ID" value="DME_0000413501-mRNA-1"/>
    <property type="gene ID" value="DME_0000413501"/>
</dbReference>
<dbReference type="AlphaFoldDB" id="A0A0N4UAG0"/>
<dbReference type="GO" id="GO:0045295">
    <property type="term" value="F:gamma-catenin binding"/>
    <property type="evidence" value="ECO:0007669"/>
    <property type="project" value="TreeGrafter"/>
</dbReference>
<evidence type="ECO:0000256" key="2">
    <source>
        <dbReference type="ARBA" id="ARBA00022687"/>
    </source>
</evidence>
<evidence type="ECO:0000256" key="1">
    <source>
        <dbReference type="ARBA" id="ARBA00009051"/>
    </source>
</evidence>
<organism evidence="5 7">
    <name type="scientific">Dracunculus medinensis</name>
    <name type="common">Guinea worm</name>
    <dbReference type="NCBI Taxonomy" id="318479"/>
    <lineage>
        <taxon>Eukaryota</taxon>
        <taxon>Metazoa</taxon>
        <taxon>Ecdysozoa</taxon>
        <taxon>Nematoda</taxon>
        <taxon>Chromadorea</taxon>
        <taxon>Rhabditida</taxon>
        <taxon>Spirurina</taxon>
        <taxon>Dracunculoidea</taxon>
        <taxon>Dracunculidae</taxon>
        <taxon>Dracunculus</taxon>
    </lineage>
</organism>
<dbReference type="GO" id="GO:0008017">
    <property type="term" value="F:microtubule binding"/>
    <property type="evidence" value="ECO:0007669"/>
    <property type="project" value="TreeGrafter"/>
</dbReference>
<dbReference type="GO" id="GO:0016342">
    <property type="term" value="C:catenin complex"/>
    <property type="evidence" value="ECO:0007669"/>
    <property type="project" value="TreeGrafter"/>
</dbReference>
<evidence type="ECO:0000313" key="4">
    <source>
        <dbReference type="EMBL" id="VDN58045.1"/>
    </source>
</evidence>
<proteinExistence type="inferred from homology"/>
<accession>A0A0N4UAG0</accession>
<dbReference type="SUPFAM" id="SSF48371">
    <property type="entry name" value="ARM repeat"/>
    <property type="match status" value="1"/>
</dbReference>
<name>A0A0N4UAG0_DRAME</name>
<dbReference type="GO" id="GO:0007389">
    <property type="term" value="P:pattern specification process"/>
    <property type="evidence" value="ECO:0007669"/>
    <property type="project" value="TreeGrafter"/>
</dbReference>
<feature type="compositionally biased region" description="Polar residues" evidence="3">
    <location>
        <begin position="819"/>
        <end position="830"/>
    </location>
</feature>
<gene>
    <name evidence="4" type="ORF">DME_LOCUS8018</name>
</gene>
<evidence type="ECO:0000313" key="6">
    <source>
        <dbReference type="Proteomes" id="UP000274756"/>
    </source>
</evidence>
<dbReference type="GO" id="GO:0016477">
    <property type="term" value="P:cell migration"/>
    <property type="evidence" value="ECO:0007669"/>
    <property type="project" value="TreeGrafter"/>
</dbReference>
<dbReference type="InterPro" id="IPR011989">
    <property type="entry name" value="ARM-like"/>
</dbReference>
<dbReference type="PANTHER" id="PTHR12607:SF12">
    <property type="entry name" value="APC-LIKE, ISOFORM A-RELATED"/>
    <property type="match status" value="1"/>
</dbReference>
<comment type="similarity">
    <text evidence="1">Belongs to the adenomatous polyposis coli (APC) family.</text>
</comment>
<feature type="region of interest" description="Disordered" evidence="3">
    <location>
        <begin position="808"/>
        <end position="830"/>
    </location>
</feature>
<dbReference type="Gene3D" id="1.25.10.10">
    <property type="entry name" value="Leucine-rich Repeat Variant"/>
    <property type="match status" value="1"/>
</dbReference>
<keyword evidence="6" id="KW-1185">Reference proteome</keyword>
<dbReference type="InterPro" id="IPR026818">
    <property type="entry name" value="Apc_fam"/>
</dbReference>
<dbReference type="GO" id="GO:0030877">
    <property type="term" value="C:beta-catenin destruction complex"/>
    <property type="evidence" value="ECO:0007669"/>
    <property type="project" value="TreeGrafter"/>
</dbReference>
<dbReference type="GO" id="GO:0008013">
    <property type="term" value="F:beta-catenin binding"/>
    <property type="evidence" value="ECO:0007669"/>
    <property type="project" value="InterPro"/>
</dbReference>
<dbReference type="Proteomes" id="UP000274756">
    <property type="component" value="Unassembled WGS sequence"/>
</dbReference>
<dbReference type="GO" id="GO:0007026">
    <property type="term" value="P:negative regulation of microtubule depolymerization"/>
    <property type="evidence" value="ECO:0007669"/>
    <property type="project" value="TreeGrafter"/>
</dbReference>
<dbReference type="STRING" id="318479.A0A0N4UAG0"/>
<dbReference type="EMBL" id="UYYG01001165">
    <property type="protein sequence ID" value="VDN58045.1"/>
    <property type="molecule type" value="Genomic_DNA"/>
</dbReference>
<dbReference type="PANTHER" id="PTHR12607">
    <property type="entry name" value="ADENOMATOUS POLYPOSIS COLI PROTEIN FAMILY"/>
    <property type="match status" value="1"/>
</dbReference>
<dbReference type="GO" id="GO:0001708">
    <property type="term" value="P:cell fate specification"/>
    <property type="evidence" value="ECO:0007669"/>
    <property type="project" value="TreeGrafter"/>
</dbReference>